<dbReference type="PANTHER" id="PTHR22789:SF0">
    <property type="entry name" value="3-OXO-TETRONATE 4-PHOSPHATE DECARBOXYLASE-RELATED"/>
    <property type="match status" value="1"/>
</dbReference>
<dbReference type="GO" id="GO:0008738">
    <property type="term" value="F:L-fuculose-phosphate aldolase activity"/>
    <property type="evidence" value="ECO:0007669"/>
    <property type="project" value="UniProtKB-EC"/>
</dbReference>
<dbReference type="AlphaFoldDB" id="A0A7X5HW04"/>
<dbReference type="InterPro" id="IPR036409">
    <property type="entry name" value="Aldolase_II/adducin_N_sf"/>
</dbReference>
<keyword evidence="5" id="KW-1185">Reference proteome</keyword>
<proteinExistence type="predicted"/>
<dbReference type="EC" id="4.1.2.17" evidence="4"/>
<evidence type="ECO:0000256" key="1">
    <source>
        <dbReference type="ARBA" id="ARBA00022723"/>
    </source>
</evidence>
<name>A0A7X5HW04_9FIRM</name>
<gene>
    <name evidence="4" type="ORF">GXN74_07955</name>
</gene>
<dbReference type="EMBL" id="JAAEEH010000019">
    <property type="protein sequence ID" value="NDL67677.1"/>
    <property type="molecule type" value="Genomic_DNA"/>
</dbReference>
<dbReference type="GO" id="GO:0046872">
    <property type="term" value="F:metal ion binding"/>
    <property type="evidence" value="ECO:0007669"/>
    <property type="project" value="UniProtKB-KW"/>
</dbReference>
<dbReference type="GO" id="GO:0005829">
    <property type="term" value="C:cytosol"/>
    <property type="evidence" value="ECO:0007669"/>
    <property type="project" value="TreeGrafter"/>
</dbReference>
<dbReference type="GO" id="GO:0019323">
    <property type="term" value="P:pentose catabolic process"/>
    <property type="evidence" value="ECO:0007669"/>
    <property type="project" value="TreeGrafter"/>
</dbReference>
<dbReference type="InterPro" id="IPR050197">
    <property type="entry name" value="Aldolase_class_II_sugar_metab"/>
</dbReference>
<sequence length="215" mass="24184">MIMQKEREEIVRYCQKLITTGLTTGTGGNISIYNEELKLMAISPSGLDYFETTPEDIVVMDLEGKVVDGKRKPSSEYEMHKIFYEKRPGVNAVVHTHSKYSAILACLRWGIEPTHYLIGFAGPNVRCAEYQTFGTTALAEAALEGMRDRYGVLLANHGLLTCGPDIRYAFDTAEETEFCAEIYYKAKLAGNPVVLEDDEMQIVLEKFKSYGQKNK</sequence>
<dbReference type="NCBIfam" id="NF005302">
    <property type="entry name" value="PRK06833.1"/>
    <property type="match status" value="1"/>
</dbReference>
<dbReference type="SMART" id="SM01007">
    <property type="entry name" value="Aldolase_II"/>
    <property type="match status" value="1"/>
</dbReference>
<organism evidence="4 5">
    <name type="scientific">Anaerotalea alkaliphila</name>
    <dbReference type="NCBI Taxonomy" id="2662126"/>
    <lineage>
        <taxon>Bacteria</taxon>
        <taxon>Bacillati</taxon>
        <taxon>Bacillota</taxon>
        <taxon>Clostridia</taxon>
        <taxon>Eubacteriales</taxon>
        <taxon>Anaerotalea</taxon>
    </lineage>
</organism>
<evidence type="ECO:0000313" key="5">
    <source>
        <dbReference type="Proteomes" id="UP000461585"/>
    </source>
</evidence>
<evidence type="ECO:0000256" key="2">
    <source>
        <dbReference type="ARBA" id="ARBA00023239"/>
    </source>
</evidence>
<dbReference type="Gene3D" id="3.40.225.10">
    <property type="entry name" value="Class II aldolase/adducin N-terminal domain"/>
    <property type="match status" value="1"/>
</dbReference>
<keyword evidence="1" id="KW-0479">Metal-binding</keyword>
<dbReference type="InterPro" id="IPR001303">
    <property type="entry name" value="Aldolase_II/adducin_N"/>
</dbReference>
<comment type="caution">
    <text evidence="4">The sequence shown here is derived from an EMBL/GenBank/DDBJ whole genome shotgun (WGS) entry which is preliminary data.</text>
</comment>
<dbReference type="Pfam" id="PF00596">
    <property type="entry name" value="Aldolase_II"/>
    <property type="match status" value="1"/>
</dbReference>
<dbReference type="Proteomes" id="UP000461585">
    <property type="component" value="Unassembled WGS sequence"/>
</dbReference>
<dbReference type="SUPFAM" id="SSF53639">
    <property type="entry name" value="AraD/HMP-PK domain-like"/>
    <property type="match status" value="1"/>
</dbReference>
<accession>A0A7X5HW04</accession>
<dbReference type="RefSeq" id="WP_162370405.1">
    <property type="nucleotide sequence ID" value="NZ_JAAEEH010000019.1"/>
</dbReference>
<reference evidence="4 5" key="1">
    <citation type="submission" date="2020-01" db="EMBL/GenBank/DDBJ databases">
        <title>Anaeroalcalibacter tamaniensis gen. nov., sp. nov., moderately halophilic strictly anaerobic fermenter bacterium from mud volcano of Taman peninsula.</title>
        <authorList>
            <person name="Frolova A."/>
            <person name="Merkel A.Y."/>
            <person name="Slobodkin A.I."/>
        </authorList>
    </citation>
    <scope>NUCLEOTIDE SEQUENCE [LARGE SCALE GENOMIC DNA]</scope>
    <source>
        <strain evidence="4 5">F-3ap</strain>
    </source>
</reference>
<feature type="domain" description="Class II aldolase/adducin N-terminal" evidence="3">
    <location>
        <begin position="8"/>
        <end position="184"/>
    </location>
</feature>
<keyword evidence="2 4" id="KW-0456">Lyase</keyword>
<evidence type="ECO:0000313" key="4">
    <source>
        <dbReference type="EMBL" id="NDL67677.1"/>
    </source>
</evidence>
<protein>
    <submittedName>
        <fullName evidence="4">L-fuculose-phosphate aldolase</fullName>
        <ecNumber evidence="4">4.1.2.17</ecNumber>
    </submittedName>
</protein>
<evidence type="ECO:0000259" key="3">
    <source>
        <dbReference type="SMART" id="SM01007"/>
    </source>
</evidence>
<dbReference type="PANTHER" id="PTHR22789">
    <property type="entry name" value="FUCULOSE PHOSPHATE ALDOLASE"/>
    <property type="match status" value="1"/>
</dbReference>